<keyword evidence="6" id="KW-1185">Reference proteome</keyword>
<feature type="signal peptide" evidence="3">
    <location>
        <begin position="1"/>
        <end position="17"/>
    </location>
</feature>
<proteinExistence type="predicted"/>
<evidence type="ECO:0000256" key="2">
    <source>
        <dbReference type="ARBA" id="ARBA00023157"/>
    </source>
</evidence>
<evidence type="ECO:0000256" key="1">
    <source>
        <dbReference type="ARBA" id="ARBA00022729"/>
    </source>
</evidence>
<comment type="caution">
    <text evidence="5">The sequence shown here is derived from an EMBL/GenBank/DDBJ whole genome shotgun (WGS) entry which is preliminary data.</text>
</comment>
<gene>
    <name evidence="5" type="ORF">FL583_23920</name>
</gene>
<evidence type="ECO:0000259" key="4">
    <source>
        <dbReference type="PROSITE" id="PS50025"/>
    </source>
</evidence>
<dbReference type="InterPro" id="IPR013320">
    <property type="entry name" value="ConA-like_dom_sf"/>
</dbReference>
<dbReference type="Pfam" id="PF13385">
    <property type="entry name" value="Laminin_G_3"/>
    <property type="match status" value="2"/>
</dbReference>
<feature type="chain" id="PRO_5038578222" evidence="3">
    <location>
        <begin position="18"/>
        <end position="516"/>
    </location>
</feature>
<name>A0A545AM32_9ACTN</name>
<dbReference type="InParanoid" id="A0A545AM32"/>
<keyword evidence="2" id="KW-1015">Disulfide bond</keyword>
<reference evidence="5 6" key="1">
    <citation type="submission" date="2019-07" db="EMBL/GenBank/DDBJ databases">
        <title>Cryptosporangium phraense sp. nov., isolated from plant litter.</title>
        <authorList>
            <person name="Suriyachadkun C."/>
        </authorList>
    </citation>
    <scope>NUCLEOTIDE SEQUENCE [LARGE SCALE GENOMIC DNA]</scope>
    <source>
        <strain evidence="5 6">A-T 5661</strain>
    </source>
</reference>
<dbReference type="OrthoDB" id="9802683at2"/>
<dbReference type="Proteomes" id="UP000317982">
    <property type="component" value="Unassembled WGS sequence"/>
</dbReference>
<dbReference type="Gene3D" id="2.60.120.200">
    <property type="match status" value="2"/>
</dbReference>
<protein>
    <submittedName>
        <fullName evidence="5">LamG domain-containing protein</fullName>
    </submittedName>
</protein>
<dbReference type="EMBL" id="VIRS01000018">
    <property type="protein sequence ID" value="TQS42366.1"/>
    <property type="molecule type" value="Genomic_DNA"/>
</dbReference>
<sequence length="516" mass="53153">MLVAWAALVGVAATPTAGGWNTTDNTGNAFKSTATFLTYPGEVLRDSPSAYYRLSEAAGGTTLTDSSGNGRTGTYSVNTATATNFGRPGAPVGGSSNTAVAFTATNTNQVAMPAAASPTSVFTMEVWFNTTAASGVLMSLGNNVKNDSSYLLRLLAIQSSAPAGRLVFGLSTGAVGSTVKKTVVSATAVNDGNWHHAVATYSSGTMILYVDGVAQTPTTGVGTLTAISPSYWRVGGDASGTTWPGTYGDYLTGTLDEAAVYQSALSATRVTAHYTAGTSYPSAVLADVPRFYWRLNDAEGQTAADAGPNGLPGEYRIDPQARAGATGALTGPVTGSDAAVRFAGYYGHASGPLLTSVSGATTVETWFKTTTQFGGVLVGLAAQTNCSNRKDRDLWLTTSGTLRFGVYPSGASIPYPSIGTTAKYNDGAWHHAVGSVGPTYGLRLFVDGSLAASNASVTTGTTGSGAWCISYSQVDDWGTSYTPTYQHLAATIDEVAIYPTELAPERIALHYNAAPR</sequence>
<keyword evidence="1 3" id="KW-0732">Signal</keyword>
<dbReference type="CDD" id="cd00110">
    <property type="entry name" value="LamG"/>
    <property type="match status" value="1"/>
</dbReference>
<evidence type="ECO:0000256" key="3">
    <source>
        <dbReference type="SAM" id="SignalP"/>
    </source>
</evidence>
<evidence type="ECO:0000313" key="6">
    <source>
        <dbReference type="Proteomes" id="UP000317982"/>
    </source>
</evidence>
<dbReference type="PROSITE" id="PS50025">
    <property type="entry name" value="LAM_G_DOMAIN"/>
    <property type="match status" value="1"/>
</dbReference>
<dbReference type="InterPro" id="IPR006558">
    <property type="entry name" value="LamG-like"/>
</dbReference>
<feature type="domain" description="Laminin G" evidence="4">
    <location>
        <begin position="99"/>
        <end position="282"/>
    </location>
</feature>
<accession>A0A545AM32</accession>
<dbReference type="SMART" id="SM00560">
    <property type="entry name" value="LamGL"/>
    <property type="match status" value="1"/>
</dbReference>
<dbReference type="SMART" id="SM00282">
    <property type="entry name" value="LamG"/>
    <property type="match status" value="1"/>
</dbReference>
<evidence type="ECO:0000313" key="5">
    <source>
        <dbReference type="EMBL" id="TQS42366.1"/>
    </source>
</evidence>
<dbReference type="AlphaFoldDB" id="A0A545AM32"/>
<dbReference type="InterPro" id="IPR001791">
    <property type="entry name" value="Laminin_G"/>
</dbReference>
<dbReference type="RefSeq" id="WP_142707056.1">
    <property type="nucleotide sequence ID" value="NZ_VIRS01000018.1"/>
</dbReference>
<organism evidence="5 6">
    <name type="scientific">Cryptosporangium phraense</name>
    <dbReference type="NCBI Taxonomy" id="2593070"/>
    <lineage>
        <taxon>Bacteria</taxon>
        <taxon>Bacillati</taxon>
        <taxon>Actinomycetota</taxon>
        <taxon>Actinomycetes</taxon>
        <taxon>Cryptosporangiales</taxon>
        <taxon>Cryptosporangiaceae</taxon>
        <taxon>Cryptosporangium</taxon>
    </lineage>
</organism>
<dbReference type="SUPFAM" id="SSF49899">
    <property type="entry name" value="Concanavalin A-like lectins/glucanases"/>
    <property type="match status" value="2"/>
</dbReference>